<dbReference type="InterPro" id="IPR014729">
    <property type="entry name" value="Rossmann-like_a/b/a_fold"/>
</dbReference>
<dbReference type="EMBL" id="CP063164">
    <property type="protein sequence ID" value="QOR62703.1"/>
    <property type="molecule type" value="Genomic_DNA"/>
</dbReference>
<dbReference type="Gene3D" id="3.40.50.620">
    <property type="entry name" value="HUPs"/>
    <property type="match status" value="2"/>
</dbReference>
<dbReference type="InterPro" id="IPR006016">
    <property type="entry name" value="UspA"/>
</dbReference>
<dbReference type="RefSeq" id="WP_197549522.1">
    <property type="nucleotide sequence ID" value="NZ_CP063164.1"/>
</dbReference>
<dbReference type="KEGG" id="sinu:IMZ28_04330"/>
<feature type="domain" description="UspA" evidence="4">
    <location>
        <begin position="147"/>
        <end position="282"/>
    </location>
</feature>
<evidence type="ECO:0000313" key="5">
    <source>
        <dbReference type="EMBL" id="QOR62703.1"/>
    </source>
</evidence>
<sequence>MKKVKRILVGIDIFEKPDSVLKRALMVAEENKAALFVVHAVQTPLFSIPSYFGGKEVNIDTKGITKKIEKKIHSLNKNRQISYAVLVKEGDPGDIILYESKLIHADMIVIGASRKNKKKYLGATAEKVAHQSHLPVLIVKNSVKRPYQNIVAPTDLQTQSKQSILFAKSIFPSAKIKVVNSSEVIYVDGPYTVVGSDFEAYNRKARISAEKDLKNFIKDLSLKKGEVIDGKGSSKEVLLEYINKKSYDLVVVGSRGTSGFKALLGSMASSILRETSTDVLVYVP</sequence>
<organism evidence="5 6">
    <name type="scientific">Sulfurovum indicum</name>
    <dbReference type="NCBI Taxonomy" id="2779528"/>
    <lineage>
        <taxon>Bacteria</taxon>
        <taxon>Pseudomonadati</taxon>
        <taxon>Campylobacterota</taxon>
        <taxon>Epsilonproteobacteria</taxon>
        <taxon>Campylobacterales</taxon>
        <taxon>Sulfurovaceae</taxon>
        <taxon>Sulfurovum</taxon>
    </lineage>
</organism>
<dbReference type="InterPro" id="IPR006015">
    <property type="entry name" value="Universal_stress_UspA"/>
</dbReference>
<dbReference type="Pfam" id="PF00582">
    <property type="entry name" value="Usp"/>
    <property type="match status" value="2"/>
</dbReference>
<feature type="domain" description="UspA" evidence="4">
    <location>
        <begin position="4"/>
        <end position="140"/>
    </location>
</feature>
<evidence type="ECO:0000256" key="3">
    <source>
        <dbReference type="ARBA" id="ARBA00022840"/>
    </source>
</evidence>
<dbReference type="PANTHER" id="PTHR46268">
    <property type="entry name" value="STRESS RESPONSE PROTEIN NHAX"/>
    <property type="match status" value="1"/>
</dbReference>
<dbReference type="SUPFAM" id="SSF52402">
    <property type="entry name" value="Adenine nucleotide alpha hydrolases-like"/>
    <property type="match status" value="2"/>
</dbReference>
<keyword evidence="6" id="KW-1185">Reference proteome</keyword>
<protein>
    <submittedName>
        <fullName evidence="5">Universal stress protein</fullName>
    </submittedName>
</protein>
<gene>
    <name evidence="5" type="ORF">IMZ28_04330</name>
</gene>
<evidence type="ECO:0000256" key="1">
    <source>
        <dbReference type="ARBA" id="ARBA00008791"/>
    </source>
</evidence>
<dbReference type="Proteomes" id="UP000595074">
    <property type="component" value="Chromosome"/>
</dbReference>
<comment type="similarity">
    <text evidence="1">Belongs to the universal stress protein A family.</text>
</comment>
<keyword evidence="2" id="KW-0547">Nucleotide-binding</keyword>
<proteinExistence type="inferred from homology"/>
<evidence type="ECO:0000256" key="2">
    <source>
        <dbReference type="ARBA" id="ARBA00022741"/>
    </source>
</evidence>
<reference evidence="5 6" key="1">
    <citation type="submission" date="2020-10" db="EMBL/GenBank/DDBJ databases">
        <title>The genome of sulfurovum sp.</title>
        <authorList>
            <person name="Xie S."/>
            <person name="Shao Z."/>
            <person name="Jiang L."/>
        </authorList>
    </citation>
    <scope>NUCLEOTIDE SEQUENCE [LARGE SCALE GENOMIC DNA]</scope>
    <source>
        <strain evidence="5 6">ST-419</strain>
    </source>
</reference>
<keyword evidence="3" id="KW-0067">ATP-binding</keyword>
<evidence type="ECO:0000259" key="4">
    <source>
        <dbReference type="Pfam" id="PF00582"/>
    </source>
</evidence>
<dbReference type="GO" id="GO:0005524">
    <property type="term" value="F:ATP binding"/>
    <property type="evidence" value="ECO:0007669"/>
    <property type="project" value="UniProtKB-KW"/>
</dbReference>
<name>A0A7M1S5K7_9BACT</name>
<accession>A0A7M1S5K7</accession>
<evidence type="ECO:0000313" key="6">
    <source>
        <dbReference type="Proteomes" id="UP000595074"/>
    </source>
</evidence>
<dbReference type="PRINTS" id="PR01438">
    <property type="entry name" value="UNVRSLSTRESS"/>
</dbReference>
<dbReference type="AlphaFoldDB" id="A0A7M1S5K7"/>
<dbReference type="PANTHER" id="PTHR46268:SF27">
    <property type="entry name" value="UNIVERSAL STRESS PROTEIN RV2623"/>
    <property type="match status" value="1"/>
</dbReference>
<dbReference type="CDD" id="cd00293">
    <property type="entry name" value="USP-like"/>
    <property type="match status" value="2"/>
</dbReference>